<evidence type="ECO:0000313" key="2">
    <source>
        <dbReference type="Proteomes" id="UP000300879"/>
    </source>
</evidence>
<dbReference type="KEGG" id="palo:E6C60_3745"/>
<reference evidence="1 2" key="1">
    <citation type="submission" date="2019-05" db="EMBL/GenBank/DDBJ databases">
        <authorList>
            <person name="Chen C."/>
        </authorList>
    </citation>
    <scope>NUCLEOTIDE SEQUENCE [LARGE SCALE GENOMIC DNA]</scope>
    <source>
        <strain evidence="1 2">HB172198</strain>
    </source>
</reference>
<sequence>MLIRHNLSFSHLPKSSYQPLSTLGPKNACIVSVYPNAASHILAGSASRGCL</sequence>
<evidence type="ECO:0000313" key="1">
    <source>
        <dbReference type="EMBL" id="QCT04452.1"/>
    </source>
</evidence>
<accession>A0A4P8XNL4</accession>
<name>A0A4P8XNL4_9BACL</name>
<proteinExistence type="predicted"/>
<dbReference type="Proteomes" id="UP000300879">
    <property type="component" value="Chromosome"/>
</dbReference>
<protein>
    <submittedName>
        <fullName evidence="1">Uncharacterized protein</fullName>
    </submittedName>
</protein>
<dbReference type="AlphaFoldDB" id="A0A4P8XNL4"/>
<gene>
    <name evidence="1" type="ORF">E6C60_3745</name>
</gene>
<keyword evidence="2" id="KW-1185">Reference proteome</keyword>
<organism evidence="1 2">
    <name type="scientific">Paenibacillus algicola</name>
    <dbReference type="NCBI Taxonomy" id="2565926"/>
    <lineage>
        <taxon>Bacteria</taxon>
        <taxon>Bacillati</taxon>
        <taxon>Bacillota</taxon>
        <taxon>Bacilli</taxon>
        <taxon>Bacillales</taxon>
        <taxon>Paenibacillaceae</taxon>
        <taxon>Paenibacillus</taxon>
    </lineage>
</organism>
<dbReference type="EMBL" id="CP040396">
    <property type="protein sequence ID" value="QCT04452.1"/>
    <property type="molecule type" value="Genomic_DNA"/>
</dbReference>